<organism evidence="2 3">
    <name type="scientific">Mesocestoides corti</name>
    <name type="common">Flatworm</name>
    <dbReference type="NCBI Taxonomy" id="53468"/>
    <lineage>
        <taxon>Eukaryota</taxon>
        <taxon>Metazoa</taxon>
        <taxon>Spiralia</taxon>
        <taxon>Lophotrochozoa</taxon>
        <taxon>Platyhelminthes</taxon>
        <taxon>Cestoda</taxon>
        <taxon>Eucestoda</taxon>
        <taxon>Cyclophyllidea</taxon>
        <taxon>Mesocestoididae</taxon>
        <taxon>Mesocestoides</taxon>
    </lineage>
</organism>
<reference evidence="2 3" key="1">
    <citation type="submission" date="2018-10" db="EMBL/GenBank/DDBJ databases">
        <authorList>
            <consortium name="Pathogen Informatics"/>
        </authorList>
    </citation>
    <scope>NUCLEOTIDE SEQUENCE [LARGE SCALE GENOMIC DNA]</scope>
</reference>
<keyword evidence="1" id="KW-0812">Transmembrane</keyword>
<keyword evidence="3" id="KW-1185">Reference proteome</keyword>
<dbReference type="OrthoDB" id="6266799at2759"/>
<evidence type="ECO:0000313" key="2">
    <source>
        <dbReference type="EMBL" id="VDD82626.1"/>
    </source>
</evidence>
<reference evidence="4" key="2">
    <citation type="submission" date="2019-11" db="UniProtKB">
        <authorList>
            <consortium name="WormBaseParasite"/>
        </authorList>
    </citation>
    <scope>IDENTIFICATION</scope>
</reference>
<feature type="transmembrane region" description="Helical" evidence="1">
    <location>
        <begin position="49"/>
        <end position="71"/>
    </location>
</feature>
<dbReference type="WBParaSite" id="MCU_006393-RA">
    <property type="protein sequence ID" value="MCU_006393-RA"/>
    <property type="gene ID" value="MCU_006393"/>
</dbReference>
<evidence type="ECO:0000313" key="3">
    <source>
        <dbReference type="Proteomes" id="UP000267029"/>
    </source>
</evidence>
<gene>
    <name evidence="2" type="ORF">MCOS_LOCUS8629</name>
</gene>
<keyword evidence="1" id="KW-1133">Transmembrane helix</keyword>
<dbReference type="EMBL" id="UXSR01005543">
    <property type="protein sequence ID" value="VDD82626.1"/>
    <property type="molecule type" value="Genomic_DNA"/>
</dbReference>
<proteinExistence type="predicted"/>
<dbReference type="AlphaFoldDB" id="A0A0R3ULR1"/>
<keyword evidence="1" id="KW-0472">Membrane</keyword>
<name>A0A0R3ULR1_MESCO</name>
<sequence>MPSTTLNVAFAFVAAFFFFLAVGYSGWPCSGSILAEPCSRTFYLQTTGAILLTAGLVVFVGAIILILVVTMGDSWTEIVSAVLVTIAAILSIAGVFYYLHTTNQWSPFFSTIAMTLTVALASMLLYDLISSHT</sequence>
<evidence type="ECO:0000256" key="1">
    <source>
        <dbReference type="SAM" id="Phobius"/>
    </source>
</evidence>
<accession>A0A0R3ULR1</accession>
<protein>
    <submittedName>
        <fullName evidence="4">Expressed conserved protein</fullName>
    </submittedName>
</protein>
<feature type="transmembrane region" description="Helical" evidence="1">
    <location>
        <begin position="78"/>
        <end position="99"/>
    </location>
</feature>
<evidence type="ECO:0000313" key="4">
    <source>
        <dbReference type="WBParaSite" id="MCU_006393-RA"/>
    </source>
</evidence>
<feature type="transmembrane region" description="Helical" evidence="1">
    <location>
        <begin position="105"/>
        <end position="126"/>
    </location>
</feature>
<dbReference type="Proteomes" id="UP000267029">
    <property type="component" value="Unassembled WGS sequence"/>
</dbReference>